<comment type="caution">
    <text evidence="3">The sequence shown here is derived from an EMBL/GenBank/DDBJ whole genome shotgun (WGS) entry which is preliminary data.</text>
</comment>
<evidence type="ECO:0000313" key="4">
    <source>
        <dbReference type="Proteomes" id="UP001208017"/>
    </source>
</evidence>
<dbReference type="InterPro" id="IPR001296">
    <property type="entry name" value="Glyco_trans_1"/>
</dbReference>
<feature type="domain" description="Glycosyl transferase family 1" evidence="1">
    <location>
        <begin position="190"/>
        <end position="359"/>
    </location>
</feature>
<dbReference type="Pfam" id="PF00534">
    <property type="entry name" value="Glycos_transf_1"/>
    <property type="match status" value="1"/>
</dbReference>
<dbReference type="RefSeq" id="WP_267153343.1">
    <property type="nucleotide sequence ID" value="NZ_JAPMLT010000015.1"/>
</dbReference>
<name>A0ABT3X902_9BACL</name>
<dbReference type="Pfam" id="PF13477">
    <property type="entry name" value="Glyco_trans_4_2"/>
    <property type="match status" value="1"/>
</dbReference>
<dbReference type="Proteomes" id="UP001208017">
    <property type="component" value="Unassembled WGS sequence"/>
</dbReference>
<organism evidence="3 4">
    <name type="scientific">Tumebacillus lacus</name>
    <dbReference type="NCBI Taxonomy" id="2995335"/>
    <lineage>
        <taxon>Bacteria</taxon>
        <taxon>Bacillati</taxon>
        <taxon>Bacillota</taxon>
        <taxon>Bacilli</taxon>
        <taxon>Bacillales</taxon>
        <taxon>Alicyclobacillaceae</taxon>
        <taxon>Tumebacillus</taxon>
    </lineage>
</organism>
<protein>
    <submittedName>
        <fullName evidence="3">Glycosyltransferase family 4 protein</fullName>
    </submittedName>
</protein>
<dbReference type="EMBL" id="JAPMLT010000015">
    <property type="protein sequence ID" value="MCX7572095.1"/>
    <property type="molecule type" value="Genomic_DNA"/>
</dbReference>
<evidence type="ECO:0000259" key="2">
    <source>
        <dbReference type="Pfam" id="PF13477"/>
    </source>
</evidence>
<dbReference type="SUPFAM" id="SSF53756">
    <property type="entry name" value="UDP-Glycosyltransferase/glycogen phosphorylase"/>
    <property type="match status" value="1"/>
</dbReference>
<reference evidence="3 4" key="1">
    <citation type="submission" date="2022-11" db="EMBL/GenBank/DDBJ databases">
        <title>Study of microbial diversity in lake waters.</title>
        <authorList>
            <person name="Zhang J."/>
        </authorList>
    </citation>
    <scope>NUCLEOTIDE SEQUENCE [LARGE SCALE GENOMIC DNA]</scope>
    <source>
        <strain evidence="3 4">DT12</strain>
    </source>
</reference>
<proteinExistence type="predicted"/>
<sequence>MKKILQVCAIDGSAGSLLRPLIEASMEAGYTVHTACSDTGNMQTLRAQGLDLKEVPIARKISPRSNLLSVWHLYRLMRRERYDIVHVHTPVAALLGRVAAKLARVPHVIYTAHGFYFHEGMSKRAYSFFYTLEKLFARFATDWLLLQSREDYELCLRDAFMKDQDRTIHLSNGTDIWTKFHPNQVAPETQDRLRAEFGIEKDDLVFAFIGRLVAEKGIFELLEAFNRLRQTHANAKLLVIGEGNKSERDTESGQRLERLLQEDGVIATGLRKDVPELLSLCETFVLPSWREGLPRSIIEAMAMGKAIIASNIRGCREEVFPGENGDLHEKGDADDLFEKMMRLADDADLRRRYGQRSREICEQYFDEQKVLQTQLNLFDALCNVRQGGQAHVGKTTV</sequence>
<dbReference type="CDD" id="cd03808">
    <property type="entry name" value="GT4_CapM-like"/>
    <property type="match status" value="1"/>
</dbReference>
<dbReference type="PANTHER" id="PTHR12526">
    <property type="entry name" value="GLYCOSYLTRANSFERASE"/>
    <property type="match status" value="1"/>
</dbReference>
<dbReference type="Gene3D" id="3.40.50.2000">
    <property type="entry name" value="Glycogen Phosphorylase B"/>
    <property type="match status" value="2"/>
</dbReference>
<accession>A0ABT3X902</accession>
<keyword evidence="4" id="KW-1185">Reference proteome</keyword>
<dbReference type="InterPro" id="IPR028098">
    <property type="entry name" value="Glyco_trans_4-like_N"/>
</dbReference>
<feature type="domain" description="Glycosyltransferase subfamily 4-like N-terminal" evidence="2">
    <location>
        <begin position="24"/>
        <end position="140"/>
    </location>
</feature>
<evidence type="ECO:0000313" key="3">
    <source>
        <dbReference type="EMBL" id="MCX7572095.1"/>
    </source>
</evidence>
<evidence type="ECO:0000259" key="1">
    <source>
        <dbReference type="Pfam" id="PF00534"/>
    </source>
</evidence>
<gene>
    <name evidence="3" type="ORF">OS242_19335</name>
</gene>